<dbReference type="EMBL" id="CAJNOJ010000014">
    <property type="protein sequence ID" value="CAF0808486.1"/>
    <property type="molecule type" value="Genomic_DNA"/>
</dbReference>
<feature type="region of interest" description="Disordered" evidence="10">
    <location>
        <begin position="174"/>
        <end position="195"/>
    </location>
</feature>
<organism evidence="11 12">
    <name type="scientific">Adineta ricciae</name>
    <name type="common">Rotifer</name>
    <dbReference type="NCBI Taxonomy" id="249248"/>
    <lineage>
        <taxon>Eukaryota</taxon>
        <taxon>Metazoa</taxon>
        <taxon>Spiralia</taxon>
        <taxon>Gnathifera</taxon>
        <taxon>Rotifera</taxon>
        <taxon>Eurotatoria</taxon>
        <taxon>Bdelloidea</taxon>
        <taxon>Adinetida</taxon>
        <taxon>Adinetidae</taxon>
        <taxon>Adineta</taxon>
    </lineage>
</organism>
<keyword evidence="7" id="KW-0406">Ion transport</keyword>
<dbReference type="PANTHER" id="PTHR12441">
    <property type="entry name" value="ATP SYNTHASE COUPLING FACTOR 6, MITOCHONDRIAL"/>
    <property type="match status" value="1"/>
</dbReference>
<comment type="caution">
    <text evidence="11">The sequence shown here is derived from an EMBL/GenBank/DDBJ whole genome shotgun (WGS) entry which is preliminary data.</text>
</comment>
<dbReference type="GO" id="GO:0005743">
    <property type="term" value="C:mitochondrial inner membrane"/>
    <property type="evidence" value="ECO:0007669"/>
    <property type="project" value="UniProtKB-SubCell"/>
</dbReference>
<dbReference type="OrthoDB" id="8902296at2759"/>
<evidence type="ECO:0000256" key="8">
    <source>
        <dbReference type="ARBA" id="ARBA00023128"/>
    </source>
</evidence>
<evidence type="ECO:0000256" key="7">
    <source>
        <dbReference type="ARBA" id="ARBA00023065"/>
    </source>
</evidence>
<accession>A0A813TBP0</accession>
<keyword evidence="5" id="KW-0375">Hydrogen ion transport</keyword>
<keyword evidence="9" id="KW-0472">Membrane</keyword>
<dbReference type="AlphaFoldDB" id="A0A813TBP0"/>
<comment type="subcellular location">
    <subcellularLocation>
        <location evidence="1">Mitochondrion inner membrane</location>
    </subcellularLocation>
</comment>
<evidence type="ECO:0000256" key="9">
    <source>
        <dbReference type="ARBA" id="ARBA00023136"/>
    </source>
</evidence>
<dbReference type="Proteomes" id="UP000663852">
    <property type="component" value="Unassembled WGS sequence"/>
</dbReference>
<feature type="compositionally biased region" description="Basic and acidic residues" evidence="10">
    <location>
        <begin position="174"/>
        <end position="187"/>
    </location>
</feature>
<protein>
    <recommendedName>
        <fullName evidence="13">ATP synthase-coupling factor 6, mitochondrial</fullName>
    </recommendedName>
</protein>
<evidence type="ECO:0000256" key="3">
    <source>
        <dbReference type="ARBA" id="ARBA00022448"/>
    </source>
</evidence>
<evidence type="ECO:0000256" key="1">
    <source>
        <dbReference type="ARBA" id="ARBA00004273"/>
    </source>
</evidence>
<evidence type="ECO:0000256" key="6">
    <source>
        <dbReference type="ARBA" id="ARBA00022792"/>
    </source>
</evidence>
<evidence type="ECO:0000313" key="11">
    <source>
        <dbReference type="EMBL" id="CAF0808486.1"/>
    </source>
</evidence>
<evidence type="ECO:0008006" key="13">
    <source>
        <dbReference type="Google" id="ProtNLM"/>
    </source>
</evidence>
<dbReference type="InterPro" id="IPR036204">
    <property type="entry name" value="ATP_synth_f6_sf_mt"/>
</dbReference>
<keyword evidence="8" id="KW-0496">Mitochondrion</keyword>
<dbReference type="Gene3D" id="1.10.246.110">
    <property type="entry name" value="Mitochondrial ATP synthase-coupling factor 6"/>
    <property type="match status" value="1"/>
</dbReference>
<gene>
    <name evidence="11" type="ORF">EDS130_LOCUS5223</name>
</gene>
<name>A0A813TBP0_ADIRI</name>
<comment type="similarity">
    <text evidence="2">Belongs to the eukaryotic ATPase subunit F6 family.</text>
</comment>
<evidence type="ECO:0000256" key="4">
    <source>
        <dbReference type="ARBA" id="ARBA00022547"/>
    </source>
</evidence>
<dbReference type="Pfam" id="PF05511">
    <property type="entry name" value="ATP-synt_F6"/>
    <property type="match status" value="1"/>
</dbReference>
<dbReference type="GO" id="GO:0015078">
    <property type="term" value="F:proton transmembrane transporter activity"/>
    <property type="evidence" value="ECO:0007669"/>
    <property type="project" value="InterPro"/>
</dbReference>
<evidence type="ECO:0000256" key="2">
    <source>
        <dbReference type="ARBA" id="ARBA00007346"/>
    </source>
</evidence>
<dbReference type="InterPro" id="IPR008387">
    <property type="entry name" value="ATP_synth_f6_mt"/>
</dbReference>
<dbReference type="GO" id="GO:0045259">
    <property type="term" value="C:proton-transporting ATP synthase complex"/>
    <property type="evidence" value="ECO:0007669"/>
    <property type="project" value="UniProtKB-KW"/>
</dbReference>
<dbReference type="PANTHER" id="PTHR12441:SF10">
    <property type="entry name" value="ATP SYNTHASE-COUPLING FACTOR 6, MITOCHONDRIAL"/>
    <property type="match status" value="1"/>
</dbReference>
<proteinExistence type="inferred from homology"/>
<evidence type="ECO:0000256" key="10">
    <source>
        <dbReference type="SAM" id="MobiDB-lite"/>
    </source>
</evidence>
<keyword evidence="4" id="KW-0138">CF(0)</keyword>
<evidence type="ECO:0000256" key="5">
    <source>
        <dbReference type="ARBA" id="ARBA00022781"/>
    </source>
</evidence>
<dbReference type="FunFam" id="1.10.246.110:FF:000001">
    <property type="entry name" value="ATP synthase-coupling factor 6, mitochondrial"/>
    <property type="match status" value="1"/>
</dbReference>
<keyword evidence="6" id="KW-0999">Mitochondrion inner membrane</keyword>
<reference evidence="11" key="1">
    <citation type="submission" date="2021-02" db="EMBL/GenBank/DDBJ databases">
        <authorList>
            <person name="Nowell W R."/>
        </authorList>
    </citation>
    <scope>NUCLEOTIDE SEQUENCE</scope>
</reference>
<sequence length="195" mass="22407">MIRVSNRIQKKTRFLTKNDNNKQNKYPIMLSRCVPSSLRSSYSLIVARHLSLSASLAQQSKQQQVTDPIQQLFITKIREYNEKRKQTKDGLVDATPEVRKSLEDTLNKLKNAYGAESEDLLSVPKLDFKEPQIEIAIEKQAKEIIKKEMKITPEDIKKYTGPYGSWSPEYLARKEAERAEEQKKLDQKSPGVLPG</sequence>
<evidence type="ECO:0000313" key="12">
    <source>
        <dbReference type="Proteomes" id="UP000663852"/>
    </source>
</evidence>
<dbReference type="SUPFAM" id="SSF111357">
    <property type="entry name" value="Mitochondrial ATP synthase coupling factor 6"/>
    <property type="match status" value="1"/>
</dbReference>
<dbReference type="GO" id="GO:0015986">
    <property type="term" value="P:proton motive force-driven ATP synthesis"/>
    <property type="evidence" value="ECO:0007669"/>
    <property type="project" value="InterPro"/>
</dbReference>
<keyword evidence="3" id="KW-0813">Transport</keyword>